<proteinExistence type="predicted"/>
<name>A0A1S3IF14_LINAN</name>
<sequence>MQEMLEIKTELKQIIKDEVGEIKTMVGVRVKDLKEAIENRFLEMEMKFDVRFGRLKEGYDHLSTENELLKEQIMDNKREITRLAKIAEEAGNMSKEAQINANYNEQYSRKNNIKIYGVKEEKNEDMVGMVSKLLQTETGVRVTSEEIVAVHRIPGKRGQERPILLKVKNTDVKARIMKKRAVLRKSGKNMKLSDDVTKRNIELLHRLNESQLIEQAWYFNGSVYGKPKNTDDKIKFDIFDIIDEKIKKKNYK</sequence>
<organism evidence="1 2">
    <name type="scientific">Lingula anatina</name>
    <name type="common">Brachiopod</name>
    <name type="synonym">Lingula unguis</name>
    <dbReference type="NCBI Taxonomy" id="7574"/>
    <lineage>
        <taxon>Eukaryota</taxon>
        <taxon>Metazoa</taxon>
        <taxon>Spiralia</taxon>
        <taxon>Lophotrochozoa</taxon>
        <taxon>Brachiopoda</taxon>
        <taxon>Linguliformea</taxon>
        <taxon>Lingulata</taxon>
        <taxon>Lingulida</taxon>
        <taxon>Linguloidea</taxon>
        <taxon>Lingulidae</taxon>
        <taxon>Lingula</taxon>
    </lineage>
</organism>
<gene>
    <name evidence="2" type="primary">LOC106163628</name>
</gene>
<dbReference type="PANTHER" id="PTHR37445">
    <property type="entry name" value="PROTEIN CBG24663"/>
    <property type="match status" value="1"/>
</dbReference>
<dbReference type="KEGG" id="lak:106163628"/>
<dbReference type="PANTHER" id="PTHR37445:SF3">
    <property type="entry name" value="ZINC FINGER PHD-TYPE DOMAIN-CONTAINING PROTEIN"/>
    <property type="match status" value="1"/>
</dbReference>
<dbReference type="RefSeq" id="XP_013396733.1">
    <property type="nucleotide sequence ID" value="XM_013541279.1"/>
</dbReference>
<evidence type="ECO:0000313" key="2">
    <source>
        <dbReference type="RefSeq" id="XP_013396733.1"/>
    </source>
</evidence>
<dbReference type="GeneID" id="106163628"/>
<keyword evidence="1" id="KW-1185">Reference proteome</keyword>
<dbReference type="InParanoid" id="A0A1S3IF14"/>
<reference evidence="2" key="1">
    <citation type="submission" date="2025-08" db="UniProtKB">
        <authorList>
            <consortium name="RefSeq"/>
        </authorList>
    </citation>
    <scope>IDENTIFICATION</scope>
    <source>
        <tissue evidence="2">Gonads</tissue>
    </source>
</reference>
<evidence type="ECO:0000313" key="1">
    <source>
        <dbReference type="Proteomes" id="UP000085678"/>
    </source>
</evidence>
<dbReference type="Gene3D" id="3.30.70.1820">
    <property type="entry name" value="L1 transposable element, RRM domain"/>
    <property type="match status" value="1"/>
</dbReference>
<dbReference type="Proteomes" id="UP000085678">
    <property type="component" value="Unplaced"/>
</dbReference>
<accession>A0A1S3IF14</accession>
<dbReference type="AlphaFoldDB" id="A0A1S3IF14"/>
<protein>
    <submittedName>
        <fullName evidence="2">Uncharacterized protein LOC106163628</fullName>
    </submittedName>
</protein>
<dbReference type="OrthoDB" id="7477812at2759"/>